<dbReference type="InterPro" id="IPR008042">
    <property type="entry name" value="Retrotrans_Pao"/>
</dbReference>
<evidence type="ECO:0000313" key="2">
    <source>
        <dbReference type="Proteomes" id="UP001652700"/>
    </source>
</evidence>
<keyword evidence="2" id="KW-1185">Reference proteome</keyword>
<dbReference type="PANTHER" id="PTHR47331">
    <property type="entry name" value="PHD-TYPE DOMAIN-CONTAINING PROTEIN"/>
    <property type="match status" value="1"/>
</dbReference>
<dbReference type="Pfam" id="PF05380">
    <property type="entry name" value="Peptidase_A17"/>
    <property type="match status" value="1"/>
</dbReference>
<dbReference type="EnsemblMetazoa" id="XM_050644800.1">
    <property type="protein sequence ID" value="XP_050500757.1"/>
    <property type="gene ID" value="LOC126880751"/>
</dbReference>
<dbReference type="GeneID" id="126880751"/>
<evidence type="ECO:0000313" key="1">
    <source>
        <dbReference type="EnsemblMetazoa" id="XP_050500757.1"/>
    </source>
</evidence>
<accession>A0ABM5JS41</accession>
<dbReference type="RefSeq" id="XP_050500757.1">
    <property type="nucleotide sequence ID" value="XM_050644800.1"/>
</dbReference>
<name>A0ABM5JS41_DIAVI</name>
<reference evidence="1" key="1">
    <citation type="submission" date="2025-05" db="UniProtKB">
        <authorList>
            <consortium name="EnsemblMetazoa"/>
        </authorList>
    </citation>
    <scope>IDENTIFICATION</scope>
</reference>
<sequence length="204" mass="24053">MRFPLKVKGLIIVKLCWKFKIDWEDQVPDVIGIRFQEEFRIIPEIPRFYDVDLSKEFQLHIFCNASKEAFAAMAYVRDHTRGSLSVSIIAGKGKVARAKGMPILRLELDTSVDGAKFKEYAEQAFGQDLNFASSFLWTYSKIIMYWLTAYDSQLEKRAMINFIHEREPLWKMPVPDVKKYSTWTKLIMKIASFIRYFRFKIQKV</sequence>
<dbReference type="PANTHER" id="PTHR47331:SF1">
    <property type="entry name" value="GAG-LIKE PROTEIN"/>
    <property type="match status" value="1"/>
</dbReference>
<proteinExistence type="predicted"/>
<dbReference type="Proteomes" id="UP001652700">
    <property type="component" value="Unplaced"/>
</dbReference>
<protein>
    <submittedName>
        <fullName evidence="1">Uncharacterized protein</fullName>
    </submittedName>
</protein>
<organism evidence="1 2">
    <name type="scientific">Diabrotica virgifera virgifera</name>
    <name type="common">western corn rootworm</name>
    <dbReference type="NCBI Taxonomy" id="50390"/>
    <lineage>
        <taxon>Eukaryota</taxon>
        <taxon>Metazoa</taxon>
        <taxon>Ecdysozoa</taxon>
        <taxon>Arthropoda</taxon>
        <taxon>Hexapoda</taxon>
        <taxon>Insecta</taxon>
        <taxon>Pterygota</taxon>
        <taxon>Neoptera</taxon>
        <taxon>Endopterygota</taxon>
        <taxon>Coleoptera</taxon>
        <taxon>Polyphaga</taxon>
        <taxon>Cucujiformia</taxon>
        <taxon>Chrysomeloidea</taxon>
        <taxon>Chrysomelidae</taxon>
        <taxon>Galerucinae</taxon>
        <taxon>Diabroticina</taxon>
        <taxon>Diabroticites</taxon>
        <taxon>Diabrotica</taxon>
    </lineage>
</organism>